<dbReference type="EMBL" id="CP036426">
    <property type="protein sequence ID" value="QDV33940.1"/>
    <property type="molecule type" value="Genomic_DNA"/>
</dbReference>
<dbReference type="Proteomes" id="UP000317835">
    <property type="component" value="Chromosome"/>
</dbReference>
<evidence type="ECO:0000313" key="2">
    <source>
        <dbReference type="EMBL" id="QDV33940.1"/>
    </source>
</evidence>
<accession>A0A518GZC9</accession>
<feature type="transmembrane region" description="Helical" evidence="1">
    <location>
        <begin position="63"/>
        <end position="84"/>
    </location>
</feature>
<proteinExistence type="predicted"/>
<evidence type="ECO:0000256" key="1">
    <source>
        <dbReference type="SAM" id="Phobius"/>
    </source>
</evidence>
<gene>
    <name evidence="2" type="ORF">ElP_18210</name>
</gene>
<dbReference type="AlphaFoldDB" id="A0A518GZC9"/>
<sequence>MIENPYAAPASAVRPSEAVGVKSGSRADVRSVAVYQKGILVCILVNLAAIAGMFVVPPPVALILFAVMLVSMLAAFVFVVLLAMKVYNAAMGIILGIGSLLPFISLIVLLMVNGKANRILRENGHRVGLLGADLSKF</sequence>
<evidence type="ECO:0000313" key="3">
    <source>
        <dbReference type="Proteomes" id="UP000317835"/>
    </source>
</evidence>
<keyword evidence="1" id="KW-0812">Transmembrane</keyword>
<dbReference type="RefSeq" id="WP_145268449.1">
    <property type="nucleotide sequence ID" value="NZ_CP036426.1"/>
</dbReference>
<reference evidence="2 3" key="1">
    <citation type="submission" date="2019-02" db="EMBL/GenBank/DDBJ databases">
        <title>Deep-cultivation of Planctomycetes and their phenomic and genomic characterization uncovers novel biology.</title>
        <authorList>
            <person name="Wiegand S."/>
            <person name="Jogler M."/>
            <person name="Boedeker C."/>
            <person name="Pinto D."/>
            <person name="Vollmers J."/>
            <person name="Rivas-Marin E."/>
            <person name="Kohn T."/>
            <person name="Peeters S.H."/>
            <person name="Heuer A."/>
            <person name="Rast P."/>
            <person name="Oberbeckmann S."/>
            <person name="Bunk B."/>
            <person name="Jeske O."/>
            <person name="Meyerdierks A."/>
            <person name="Storesund J.E."/>
            <person name="Kallscheuer N."/>
            <person name="Luecker S."/>
            <person name="Lage O.M."/>
            <person name="Pohl T."/>
            <person name="Merkel B.J."/>
            <person name="Hornburger P."/>
            <person name="Mueller R.-W."/>
            <person name="Bruemmer F."/>
            <person name="Labrenz M."/>
            <person name="Spormann A.M."/>
            <person name="Op den Camp H."/>
            <person name="Overmann J."/>
            <person name="Amann R."/>
            <person name="Jetten M.S.M."/>
            <person name="Mascher T."/>
            <person name="Medema M.H."/>
            <person name="Devos D.P."/>
            <person name="Kaster A.-K."/>
            <person name="Ovreas L."/>
            <person name="Rohde M."/>
            <person name="Galperin M.Y."/>
            <person name="Jogler C."/>
        </authorList>
    </citation>
    <scope>NUCLEOTIDE SEQUENCE [LARGE SCALE GENOMIC DNA]</scope>
    <source>
        <strain evidence="2 3">ElP</strain>
    </source>
</reference>
<keyword evidence="1" id="KW-0472">Membrane</keyword>
<dbReference type="KEGG" id="tpla:ElP_18210"/>
<feature type="transmembrane region" description="Helical" evidence="1">
    <location>
        <begin position="38"/>
        <end position="56"/>
    </location>
</feature>
<name>A0A518GZC9_9BACT</name>
<protein>
    <submittedName>
        <fullName evidence="2">Uncharacterized protein</fullName>
    </submittedName>
</protein>
<feature type="transmembrane region" description="Helical" evidence="1">
    <location>
        <begin position="90"/>
        <end position="112"/>
    </location>
</feature>
<keyword evidence="3" id="KW-1185">Reference proteome</keyword>
<keyword evidence="1" id="KW-1133">Transmembrane helix</keyword>
<organism evidence="2 3">
    <name type="scientific">Tautonia plasticadhaerens</name>
    <dbReference type="NCBI Taxonomy" id="2527974"/>
    <lineage>
        <taxon>Bacteria</taxon>
        <taxon>Pseudomonadati</taxon>
        <taxon>Planctomycetota</taxon>
        <taxon>Planctomycetia</taxon>
        <taxon>Isosphaerales</taxon>
        <taxon>Isosphaeraceae</taxon>
        <taxon>Tautonia</taxon>
    </lineage>
</organism>
<dbReference type="OrthoDB" id="9947909at2"/>